<comment type="caution">
    <text evidence="4">The sequence shown here is derived from an EMBL/GenBank/DDBJ whole genome shotgun (WGS) entry which is preliminary data.</text>
</comment>
<dbReference type="OrthoDB" id="120383at2759"/>
<reference evidence="4 5" key="1">
    <citation type="journal article" date="2018" name="Nat. Ecol. Evol.">
        <title>Shark genomes provide insights into elasmobranch evolution and the origin of vertebrates.</title>
        <authorList>
            <person name="Hara Y"/>
            <person name="Yamaguchi K"/>
            <person name="Onimaru K"/>
            <person name="Kadota M"/>
            <person name="Koyanagi M"/>
            <person name="Keeley SD"/>
            <person name="Tatsumi K"/>
            <person name="Tanaka K"/>
            <person name="Motone F"/>
            <person name="Kageyama Y"/>
            <person name="Nozu R"/>
            <person name="Adachi N"/>
            <person name="Nishimura O"/>
            <person name="Nakagawa R"/>
            <person name="Tanegashima C"/>
            <person name="Kiyatake I"/>
            <person name="Matsumoto R"/>
            <person name="Murakumo K"/>
            <person name="Nishida K"/>
            <person name="Terakita A"/>
            <person name="Kuratani S"/>
            <person name="Sato K"/>
            <person name="Hyodo S Kuraku.S."/>
        </authorList>
    </citation>
    <scope>NUCLEOTIDE SEQUENCE [LARGE SCALE GENOMIC DNA]</scope>
</reference>
<organism evidence="4 5">
    <name type="scientific">Chiloscyllium punctatum</name>
    <name type="common">Brownbanded bambooshark</name>
    <name type="synonym">Hemiscyllium punctatum</name>
    <dbReference type="NCBI Taxonomy" id="137246"/>
    <lineage>
        <taxon>Eukaryota</taxon>
        <taxon>Metazoa</taxon>
        <taxon>Chordata</taxon>
        <taxon>Craniata</taxon>
        <taxon>Vertebrata</taxon>
        <taxon>Chondrichthyes</taxon>
        <taxon>Elasmobranchii</taxon>
        <taxon>Galeomorphii</taxon>
        <taxon>Galeoidea</taxon>
        <taxon>Orectolobiformes</taxon>
        <taxon>Hemiscylliidae</taxon>
        <taxon>Chiloscyllium</taxon>
    </lineage>
</organism>
<feature type="region of interest" description="Disordered" evidence="2">
    <location>
        <begin position="133"/>
        <end position="196"/>
    </location>
</feature>
<proteinExistence type="predicted"/>
<dbReference type="InterPro" id="IPR052118">
    <property type="entry name" value="Rho-GAP_regulator"/>
</dbReference>
<dbReference type="EMBL" id="BEZZ01070974">
    <property type="protein sequence ID" value="GCC42420.1"/>
    <property type="molecule type" value="Genomic_DNA"/>
</dbReference>
<name>A0A401TID8_CHIPU</name>
<gene>
    <name evidence="4" type="ORF">chiPu_0026037</name>
</gene>
<dbReference type="GO" id="GO:0005096">
    <property type="term" value="F:GTPase activator activity"/>
    <property type="evidence" value="ECO:0007669"/>
    <property type="project" value="UniProtKB-KW"/>
</dbReference>
<evidence type="ECO:0000256" key="1">
    <source>
        <dbReference type="ARBA" id="ARBA00022468"/>
    </source>
</evidence>
<dbReference type="Proteomes" id="UP000287033">
    <property type="component" value="Unassembled WGS sequence"/>
</dbReference>
<dbReference type="Pfam" id="PF25336">
    <property type="entry name" value="C2_SYDE"/>
    <property type="match status" value="1"/>
</dbReference>
<feature type="domain" description="SYDE1/2 C2" evidence="3">
    <location>
        <begin position="202"/>
        <end position="291"/>
    </location>
</feature>
<feature type="region of interest" description="Disordered" evidence="2">
    <location>
        <begin position="1"/>
        <end position="102"/>
    </location>
</feature>
<keyword evidence="1" id="KW-0343">GTPase activation</keyword>
<dbReference type="GO" id="GO:0046578">
    <property type="term" value="P:regulation of Ras protein signal transduction"/>
    <property type="evidence" value="ECO:0007669"/>
    <property type="project" value="TreeGrafter"/>
</dbReference>
<dbReference type="GO" id="GO:0097060">
    <property type="term" value="C:synaptic membrane"/>
    <property type="evidence" value="ECO:0007669"/>
    <property type="project" value="TreeGrafter"/>
</dbReference>
<dbReference type="STRING" id="137246.A0A401TID8"/>
<dbReference type="PANTHER" id="PTHR46150">
    <property type="entry name" value="RHO GTPASE-ACTIVATING PROTEIN 100F"/>
    <property type="match status" value="1"/>
</dbReference>
<dbReference type="AlphaFoldDB" id="A0A401TID8"/>
<keyword evidence="5" id="KW-1185">Reference proteome</keyword>
<evidence type="ECO:0000313" key="4">
    <source>
        <dbReference type="EMBL" id="GCC42420.1"/>
    </source>
</evidence>
<evidence type="ECO:0000256" key="2">
    <source>
        <dbReference type="SAM" id="MobiDB-lite"/>
    </source>
</evidence>
<evidence type="ECO:0000259" key="3">
    <source>
        <dbReference type="Pfam" id="PF25336"/>
    </source>
</evidence>
<feature type="compositionally biased region" description="Pro residues" evidence="2">
    <location>
        <begin position="23"/>
        <end position="36"/>
    </location>
</feature>
<sequence>MISFVLRTDAAEERPEIGWGRSPPSPSTTSPGPPKKMPGARRSLSDRVKSPGTVRRLSIKMKKLPELRRKLSLRGSPRGGRQAGDTGRPPSPPSSPASSISPSVSNVLCRYHLDSSVSARGSLWPRAKLTRRASTKTLGRPGYLSDGDSPELQARPRPQAGSEAQGPGPPGTDSPRLDPAVFRPYDGGGGGGEQQRGLRHLSGLINVRLYGVELPRAGPADICCAIQVDSVSKARTAALSCRRGPFLGLDHTFNLELERSRLLTLLLFSWDPASARNRLCCQGTAALPPLFT</sequence>
<feature type="non-terminal residue" evidence="4">
    <location>
        <position position="292"/>
    </location>
</feature>
<evidence type="ECO:0000313" key="5">
    <source>
        <dbReference type="Proteomes" id="UP000287033"/>
    </source>
</evidence>
<dbReference type="OMA" id="ADICCAI"/>
<dbReference type="PANTHER" id="PTHR46150:SF2">
    <property type="entry name" value="RHO GTPASE-ACTIVATING PROTEIN SYDE1"/>
    <property type="match status" value="1"/>
</dbReference>
<dbReference type="InterPro" id="IPR057459">
    <property type="entry name" value="SYDE1/2_C2"/>
</dbReference>
<accession>A0A401TID8</accession>
<protein>
    <recommendedName>
        <fullName evidence="3">SYDE1/2 C2 domain-containing protein</fullName>
    </recommendedName>
</protein>
<dbReference type="GO" id="GO:0016477">
    <property type="term" value="P:cell migration"/>
    <property type="evidence" value="ECO:0007669"/>
    <property type="project" value="TreeGrafter"/>
</dbReference>